<dbReference type="STRING" id="243090.RB12153"/>
<dbReference type="KEGG" id="rba:RB12153"/>
<dbReference type="InParanoid" id="Q7UJ38"/>
<organism evidence="1 2">
    <name type="scientific">Rhodopirellula baltica (strain DSM 10527 / NCIMB 13988 / SH1)</name>
    <dbReference type="NCBI Taxonomy" id="243090"/>
    <lineage>
        <taxon>Bacteria</taxon>
        <taxon>Pseudomonadati</taxon>
        <taxon>Planctomycetota</taxon>
        <taxon>Planctomycetia</taxon>
        <taxon>Pirellulales</taxon>
        <taxon>Pirellulaceae</taxon>
        <taxon>Rhodopirellula</taxon>
    </lineage>
</organism>
<gene>
    <name evidence="1" type="ordered locus">RB12153</name>
</gene>
<accession>Q7UJ38</accession>
<evidence type="ECO:0000313" key="2">
    <source>
        <dbReference type="Proteomes" id="UP000001025"/>
    </source>
</evidence>
<dbReference type="HOGENOM" id="CLU_2540319_0_0_0"/>
<sequence length="83" mass="8830">MKFWSLRSCLNRCSKAALRTCLREHQFVGNEVVSVSGLVGKCDVSACIAEAAFALLSGGGQGSSGHHTAVRHHCINDDSDTPK</sequence>
<protein>
    <submittedName>
        <fullName evidence="1">Uncharacterized protein</fullName>
    </submittedName>
</protein>
<dbReference type="EMBL" id="BX294154">
    <property type="protein sequence ID" value="CAD77422.1"/>
    <property type="molecule type" value="Genomic_DNA"/>
</dbReference>
<reference evidence="1 2" key="1">
    <citation type="journal article" date="2003" name="Proc. Natl. Acad. Sci. U.S.A.">
        <title>Complete genome sequence of the marine planctomycete Pirellula sp. strain 1.</title>
        <authorList>
            <person name="Gloeckner F.O."/>
            <person name="Kube M."/>
            <person name="Bauer M."/>
            <person name="Teeling H."/>
            <person name="Lombardot T."/>
            <person name="Ludwig W."/>
            <person name="Gade D."/>
            <person name="Beck A."/>
            <person name="Borzym K."/>
            <person name="Heitmann K."/>
            <person name="Rabus R."/>
            <person name="Schlesner H."/>
            <person name="Amann R."/>
            <person name="Reinhardt R."/>
        </authorList>
    </citation>
    <scope>NUCLEOTIDE SEQUENCE [LARGE SCALE GENOMIC DNA]</scope>
    <source>
        <strain evidence="2">DSM 10527 / NCIMB 13988 / SH1</strain>
    </source>
</reference>
<dbReference type="Proteomes" id="UP000001025">
    <property type="component" value="Chromosome"/>
</dbReference>
<keyword evidence="2" id="KW-1185">Reference proteome</keyword>
<dbReference type="AlphaFoldDB" id="Q7UJ38"/>
<name>Q7UJ38_RHOBA</name>
<evidence type="ECO:0000313" key="1">
    <source>
        <dbReference type="EMBL" id="CAD77422.1"/>
    </source>
</evidence>
<dbReference type="EnsemblBacteria" id="CAD77422">
    <property type="protein sequence ID" value="CAD77422"/>
    <property type="gene ID" value="RB12153"/>
</dbReference>
<proteinExistence type="predicted"/>